<dbReference type="PANTHER" id="PTHR23501:SF191">
    <property type="entry name" value="VACUOLAR BASIC AMINO ACID TRANSPORTER 4"/>
    <property type="match status" value="1"/>
</dbReference>
<feature type="transmembrane region" description="Helical" evidence="8">
    <location>
        <begin position="254"/>
        <end position="273"/>
    </location>
</feature>
<feature type="transmembrane region" description="Helical" evidence="8">
    <location>
        <begin position="40"/>
        <end position="61"/>
    </location>
</feature>
<dbReference type="SUPFAM" id="SSF103473">
    <property type="entry name" value="MFS general substrate transporter"/>
    <property type="match status" value="1"/>
</dbReference>
<protein>
    <recommendedName>
        <fullName evidence="7">MFS-type drug efflux transporter P55</fullName>
    </recommendedName>
</protein>
<feature type="transmembrane region" description="Helical" evidence="8">
    <location>
        <begin position="414"/>
        <end position="433"/>
    </location>
</feature>
<evidence type="ECO:0000256" key="4">
    <source>
        <dbReference type="ARBA" id="ARBA00022692"/>
    </source>
</evidence>
<feature type="domain" description="Major facilitator superfamily (MFS) profile" evidence="9">
    <location>
        <begin position="8"/>
        <end position="438"/>
    </location>
</feature>
<keyword evidence="3" id="KW-1003">Cell membrane</keyword>
<feature type="transmembrane region" description="Helical" evidence="8">
    <location>
        <begin position="342"/>
        <end position="366"/>
    </location>
</feature>
<feature type="transmembrane region" description="Helical" evidence="8">
    <location>
        <begin position="73"/>
        <end position="92"/>
    </location>
</feature>
<dbReference type="InterPro" id="IPR005829">
    <property type="entry name" value="Sugar_transporter_CS"/>
</dbReference>
<evidence type="ECO:0000313" key="11">
    <source>
        <dbReference type="Proteomes" id="UP000023561"/>
    </source>
</evidence>
<dbReference type="InterPro" id="IPR011701">
    <property type="entry name" value="MFS"/>
</dbReference>
<evidence type="ECO:0000256" key="5">
    <source>
        <dbReference type="ARBA" id="ARBA00022989"/>
    </source>
</evidence>
<evidence type="ECO:0000256" key="7">
    <source>
        <dbReference type="ARBA" id="ARBA00044273"/>
    </source>
</evidence>
<evidence type="ECO:0000313" key="10">
    <source>
        <dbReference type="EMBL" id="GAJ40841.1"/>
    </source>
</evidence>
<feature type="transmembrane region" description="Helical" evidence="8">
    <location>
        <begin position="378"/>
        <end position="402"/>
    </location>
</feature>
<keyword evidence="5 8" id="KW-1133">Transmembrane helix</keyword>
<evidence type="ECO:0000256" key="6">
    <source>
        <dbReference type="ARBA" id="ARBA00023136"/>
    </source>
</evidence>
<dbReference type="InterPro" id="IPR020846">
    <property type="entry name" value="MFS_dom"/>
</dbReference>
<dbReference type="EMBL" id="BAWO01000052">
    <property type="protein sequence ID" value="GAJ40841.1"/>
    <property type="molecule type" value="Genomic_DNA"/>
</dbReference>
<evidence type="ECO:0000256" key="3">
    <source>
        <dbReference type="ARBA" id="ARBA00022475"/>
    </source>
</evidence>
<dbReference type="Proteomes" id="UP000023561">
    <property type="component" value="Unassembled WGS sequence"/>
</dbReference>
<feature type="transmembrane region" description="Helical" evidence="8">
    <location>
        <begin position="161"/>
        <end position="180"/>
    </location>
</feature>
<keyword evidence="4 8" id="KW-0812">Transmembrane</keyword>
<dbReference type="PRINTS" id="PR01036">
    <property type="entry name" value="TCRTETB"/>
</dbReference>
<evidence type="ECO:0000256" key="8">
    <source>
        <dbReference type="SAM" id="Phobius"/>
    </source>
</evidence>
<dbReference type="PROSITE" id="PS50850">
    <property type="entry name" value="MFS"/>
    <property type="match status" value="1"/>
</dbReference>
<dbReference type="Gene3D" id="1.20.1250.20">
    <property type="entry name" value="MFS general substrate transporter like domains"/>
    <property type="match status" value="2"/>
</dbReference>
<dbReference type="CDD" id="cd17502">
    <property type="entry name" value="MFS_Azr1_MDR_like"/>
    <property type="match status" value="1"/>
</dbReference>
<feature type="transmembrane region" description="Helical" evidence="8">
    <location>
        <begin position="98"/>
        <end position="119"/>
    </location>
</feature>
<feature type="transmembrane region" description="Helical" evidence="8">
    <location>
        <begin position="192"/>
        <end position="211"/>
    </location>
</feature>
<dbReference type="FunFam" id="1.20.1720.10:FF:000004">
    <property type="entry name" value="EmrB/QacA family drug resistance transporter"/>
    <property type="match status" value="1"/>
</dbReference>
<sequence length="451" mass="49440">MVNSRISVMASIVLAMLVASMDTTIMNTTMPIIAKELGGFSLYAWAFASYMITTTVLSPIAGRLSDIFGRKKVFSFGIILFLIGSLLCGMSQNMVQLVVFRALQGIGAGFMMPFPAIIAGDLFPIEKRGKIQAFFTAMWGISAVLAPLLGSLFVEYASWRWIFYINIPICLLSLLTLLPYKEVYEPKRTSIDYIGAVLFAAAISLLLLMTVVKSNQWMYGVIGAVLLVVFYLYEKKQTSPLVPLALVQHKTLKWMNINGFVSCVALFGTSSYIPLFLQNIAHKTVFVSGLALLGMSIGWMIAAVPAGKWILRYGYRILLIIGNVLLVLSGLLLALLNESHGFLYVFFAMFIQGLSFGLTSTVGIIGSQQLADAHEKGIATSFFMFCRNIGTAIGVTIMGAFLTKAAGFMTGIHHLFLFGFIGSIVALLTSFLIRDESEQEKNNLLRSGEMV</sequence>
<keyword evidence="11" id="KW-1185">Reference proteome</keyword>
<keyword evidence="6 8" id="KW-0472">Membrane</keyword>
<feature type="transmembrane region" description="Helical" evidence="8">
    <location>
        <begin position="131"/>
        <end position="149"/>
    </location>
</feature>
<comment type="caution">
    <text evidence="10">The sequence shown here is derived from an EMBL/GenBank/DDBJ whole genome shotgun (WGS) entry which is preliminary data.</text>
</comment>
<dbReference type="GO" id="GO:0022857">
    <property type="term" value="F:transmembrane transporter activity"/>
    <property type="evidence" value="ECO:0007669"/>
    <property type="project" value="InterPro"/>
</dbReference>
<dbReference type="PANTHER" id="PTHR23501">
    <property type="entry name" value="MAJOR FACILITATOR SUPERFAMILY"/>
    <property type="match status" value="1"/>
</dbReference>
<accession>A0A023DIM7</accession>
<organism evidence="10 11">
    <name type="scientific">Parageobacillus caldoxylosilyticus NBRC 107762</name>
    <dbReference type="NCBI Taxonomy" id="1220594"/>
    <lineage>
        <taxon>Bacteria</taxon>
        <taxon>Bacillati</taxon>
        <taxon>Bacillota</taxon>
        <taxon>Bacilli</taxon>
        <taxon>Bacillales</taxon>
        <taxon>Anoxybacillaceae</taxon>
        <taxon>Saccharococcus</taxon>
    </lineage>
</organism>
<dbReference type="Pfam" id="PF07690">
    <property type="entry name" value="MFS_1"/>
    <property type="match status" value="1"/>
</dbReference>
<evidence type="ECO:0000256" key="1">
    <source>
        <dbReference type="ARBA" id="ARBA00004651"/>
    </source>
</evidence>
<dbReference type="GO" id="GO:0005886">
    <property type="term" value="C:plasma membrane"/>
    <property type="evidence" value="ECO:0007669"/>
    <property type="project" value="UniProtKB-SubCell"/>
</dbReference>
<gene>
    <name evidence="10" type="ORF">GCA01S_052_00170</name>
</gene>
<dbReference type="AlphaFoldDB" id="A0A023DIM7"/>
<feature type="transmembrane region" description="Helical" evidence="8">
    <location>
        <begin position="285"/>
        <end position="305"/>
    </location>
</feature>
<dbReference type="PROSITE" id="PS00216">
    <property type="entry name" value="SUGAR_TRANSPORT_1"/>
    <property type="match status" value="1"/>
</dbReference>
<keyword evidence="2" id="KW-0813">Transport</keyword>
<dbReference type="InterPro" id="IPR036259">
    <property type="entry name" value="MFS_trans_sf"/>
</dbReference>
<comment type="subcellular location">
    <subcellularLocation>
        <location evidence="1">Cell membrane</location>
        <topology evidence="1">Multi-pass membrane protein</topology>
    </subcellularLocation>
</comment>
<evidence type="ECO:0000259" key="9">
    <source>
        <dbReference type="PROSITE" id="PS50850"/>
    </source>
</evidence>
<reference evidence="10 11" key="1">
    <citation type="submission" date="2014-04" db="EMBL/GenBank/DDBJ databases">
        <title>Whole genome shotgun sequence of Geobacillus caldoxylosilyticus NBRC 107762.</title>
        <authorList>
            <person name="Hosoyama A."/>
            <person name="Hosoyama Y."/>
            <person name="Katano-Makiyama Y."/>
            <person name="Tsuchikane K."/>
            <person name="Ohji S."/>
            <person name="Ichikawa N."/>
            <person name="Yamazoe A."/>
            <person name="Fujita N."/>
        </authorList>
    </citation>
    <scope>NUCLEOTIDE SEQUENCE [LARGE SCALE GENOMIC DNA]</scope>
    <source>
        <strain evidence="10 11">NBRC 107762</strain>
    </source>
</reference>
<feature type="transmembrane region" description="Helical" evidence="8">
    <location>
        <begin position="217"/>
        <end position="233"/>
    </location>
</feature>
<evidence type="ECO:0000256" key="2">
    <source>
        <dbReference type="ARBA" id="ARBA00022448"/>
    </source>
</evidence>
<name>A0A023DIM7_9BACL</name>
<proteinExistence type="predicted"/>
<feature type="transmembrane region" description="Helical" evidence="8">
    <location>
        <begin position="317"/>
        <end position="336"/>
    </location>
</feature>
<feature type="transmembrane region" description="Helical" evidence="8">
    <location>
        <begin position="12"/>
        <end position="34"/>
    </location>
</feature>